<dbReference type="RefSeq" id="WP_130346149.1">
    <property type="nucleotide sequence ID" value="NZ_SGWQ01000008.1"/>
</dbReference>
<evidence type="ECO:0000256" key="2">
    <source>
        <dbReference type="SAM" id="Phobius"/>
    </source>
</evidence>
<accession>A0A4Q7KKA5</accession>
<name>A0A4Q7KKA5_9PSEU</name>
<dbReference type="AlphaFoldDB" id="A0A4Q7KKA5"/>
<reference evidence="3 4" key="1">
    <citation type="submission" date="2019-02" db="EMBL/GenBank/DDBJ databases">
        <title>Genomic Encyclopedia of Type Strains, Phase IV (KMG-IV): sequencing the most valuable type-strain genomes for metagenomic binning, comparative biology and taxonomic classification.</title>
        <authorList>
            <person name="Goeker M."/>
        </authorList>
    </citation>
    <scope>NUCLEOTIDE SEQUENCE [LARGE SCALE GENOMIC DNA]</scope>
    <source>
        <strain evidence="3 4">DSM 101727</strain>
    </source>
</reference>
<evidence type="ECO:0000313" key="3">
    <source>
        <dbReference type="EMBL" id="RZS34685.1"/>
    </source>
</evidence>
<keyword evidence="2" id="KW-0812">Transmembrane</keyword>
<keyword evidence="2" id="KW-1133">Transmembrane helix</keyword>
<dbReference type="EMBL" id="SGWQ01000008">
    <property type="protein sequence ID" value="RZS34685.1"/>
    <property type="molecule type" value="Genomic_DNA"/>
</dbReference>
<keyword evidence="2" id="KW-0472">Membrane</keyword>
<evidence type="ECO:0000256" key="1">
    <source>
        <dbReference type="SAM" id="MobiDB-lite"/>
    </source>
</evidence>
<dbReference type="OrthoDB" id="3689027at2"/>
<organism evidence="3 4">
    <name type="scientific">Herbihabitans rhizosphaerae</name>
    <dbReference type="NCBI Taxonomy" id="1872711"/>
    <lineage>
        <taxon>Bacteria</taxon>
        <taxon>Bacillati</taxon>
        <taxon>Actinomycetota</taxon>
        <taxon>Actinomycetes</taxon>
        <taxon>Pseudonocardiales</taxon>
        <taxon>Pseudonocardiaceae</taxon>
        <taxon>Herbihabitans</taxon>
    </lineage>
</organism>
<gene>
    <name evidence="3" type="ORF">EV193_10833</name>
</gene>
<evidence type="ECO:0000313" key="4">
    <source>
        <dbReference type="Proteomes" id="UP000294257"/>
    </source>
</evidence>
<protein>
    <submittedName>
        <fullName evidence="3">Uncharacterized protein</fullName>
    </submittedName>
</protein>
<keyword evidence="4" id="KW-1185">Reference proteome</keyword>
<sequence length="200" mass="20870">MSKFEDTLWADLAEHHGADLAHLPESLPRKEKRTGRVIAVAAGVVAVAGAGVIVGPSFFGGSPPAAYAVERAPDGTVTVTLREMLGALDPVNAKLREMGVPVVVVPARPDCRDMGQRVHPGPPDMIITIPVSVSSDGFTYHPEIPTPLGLFVVVGAAQYLGKDGRTVTTFATGGFRDRAPSCAPSTRDEGPAGPQVSTPR</sequence>
<feature type="region of interest" description="Disordered" evidence="1">
    <location>
        <begin position="172"/>
        <end position="200"/>
    </location>
</feature>
<feature type="transmembrane region" description="Helical" evidence="2">
    <location>
        <begin position="37"/>
        <end position="59"/>
    </location>
</feature>
<comment type="caution">
    <text evidence="3">The sequence shown here is derived from an EMBL/GenBank/DDBJ whole genome shotgun (WGS) entry which is preliminary data.</text>
</comment>
<dbReference type="Proteomes" id="UP000294257">
    <property type="component" value="Unassembled WGS sequence"/>
</dbReference>
<proteinExistence type="predicted"/>